<keyword evidence="5 6" id="KW-0378">Hydrolase</keyword>
<dbReference type="CDD" id="cd01400">
    <property type="entry name" value="6PGL"/>
    <property type="match status" value="1"/>
</dbReference>
<sequence length="267" mass="30011">MMTSSTLKHEQLAPILYAFPTKDILCEQLAEYVIKLQNLAIERRGKFLLALSGGSLPSMLAKNLVNRDDNAVRWDKWHVFFADERLVPLSHPDSNFKLCDDELFSKVPAFPRNQIHTINESLLNDAEELSDEYEKQLVDEFAVKDTVRNPVFDLILLGMGPDGHTCSLFPGHELLKEQDRWVAPIQNSPKPPPRRITLTYPVLNHAHNAVFVLSGEAKQDTLAKVLDEPQAGLPASLVRAYAPGNVIFFADEAATAKTHYPRGKFNL</sequence>
<keyword evidence="9" id="KW-1185">Reference proteome</keyword>
<dbReference type="GO" id="GO:0017057">
    <property type="term" value="F:6-phosphogluconolactonase activity"/>
    <property type="evidence" value="ECO:0007669"/>
    <property type="project" value="UniProtKB-UniRule"/>
</dbReference>
<comment type="pathway">
    <text evidence="2 6">Carbohydrate degradation; pentose phosphate pathway; D-ribulose 5-phosphate from D-glucose 6-phosphate (oxidative stage): step 2/3.</text>
</comment>
<dbReference type="InterPro" id="IPR006148">
    <property type="entry name" value="Glc/Gal-6P_isomerase"/>
</dbReference>
<dbReference type="InterPro" id="IPR005900">
    <property type="entry name" value="6-phosphogluconolactonase_DevB"/>
</dbReference>
<dbReference type="GO" id="GO:0006098">
    <property type="term" value="P:pentose-phosphate shunt"/>
    <property type="evidence" value="ECO:0007669"/>
    <property type="project" value="InterPro"/>
</dbReference>
<name>A0AAJ5YZJ7_9BASI</name>
<protein>
    <recommendedName>
        <fullName evidence="4 6">6-phosphogluconolactonase</fullName>
        <shortName evidence="6">6PGL</shortName>
        <ecNumber evidence="4 6">3.1.1.31</ecNumber>
    </recommendedName>
</protein>
<comment type="similarity">
    <text evidence="3 6">Belongs to the glucosamine/galactosamine-6-phosphate isomerase family. 6-phosphogluconolactonase subfamily.</text>
</comment>
<evidence type="ECO:0000256" key="1">
    <source>
        <dbReference type="ARBA" id="ARBA00000832"/>
    </source>
</evidence>
<dbReference type="SUPFAM" id="SSF100950">
    <property type="entry name" value="NagB/RpiA/CoA transferase-like"/>
    <property type="match status" value="1"/>
</dbReference>
<reference evidence="8 9" key="1">
    <citation type="submission" date="2023-03" db="EMBL/GenBank/DDBJ databases">
        <title>Mating type loci evolution in Malassezia.</title>
        <authorList>
            <person name="Coelho M.A."/>
        </authorList>
    </citation>
    <scope>NUCLEOTIDE SEQUENCE [LARGE SCALE GENOMIC DNA]</scope>
    <source>
        <strain evidence="8 9">CBS 13387</strain>
    </source>
</reference>
<comment type="function">
    <text evidence="6">Hydrolysis of 6-phosphogluconolactone to 6-phosphogluconate.</text>
</comment>
<evidence type="ECO:0000313" key="9">
    <source>
        <dbReference type="Proteomes" id="UP001217582"/>
    </source>
</evidence>
<evidence type="ECO:0000256" key="2">
    <source>
        <dbReference type="ARBA" id="ARBA00004961"/>
    </source>
</evidence>
<evidence type="ECO:0000313" key="8">
    <source>
        <dbReference type="EMBL" id="WFD15358.1"/>
    </source>
</evidence>
<dbReference type="PANTHER" id="PTHR11054:SF0">
    <property type="entry name" value="6-PHOSPHOGLUCONOLACTONASE"/>
    <property type="match status" value="1"/>
</dbReference>
<evidence type="ECO:0000259" key="7">
    <source>
        <dbReference type="Pfam" id="PF01182"/>
    </source>
</evidence>
<dbReference type="GO" id="GO:0005975">
    <property type="term" value="P:carbohydrate metabolic process"/>
    <property type="evidence" value="ECO:0007669"/>
    <property type="project" value="UniProtKB-UniRule"/>
</dbReference>
<comment type="catalytic activity">
    <reaction evidence="1 6">
        <text>6-phospho-D-glucono-1,5-lactone + H2O = 6-phospho-D-gluconate + H(+)</text>
        <dbReference type="Rhea" id="RHEA:12556"/>
        <dbReference type="ChEBI" id="CHEBI:15377"/>
        <dbReference type="ChEBI" id="CHEBI:15378"/>
        <dbReference type="ChEBI" id="CHEBI:57955"/>
        <dbReference type="ChEBI" id="CHEBI:58759"/>
        <dbReference type="EC" id="3.1.1.31"/>
    </reaction>
</comment>
<dbReference type="EC" id="3.1.1.31" evidence="4 6"/>
<feature type="domain" description="Glucosamine/galactosamine-6-phosphate isomerase" evidence="7">
    <location>
        <begin position="21"/>
        <end position="240"/>
    </location>
</feature>
<evidence type="ECO:0000256" key="4">
    <source>
        <dbReference type="ARBA" id="ARBA00013198"/>
    </source>
</evidence>
<dbReference type="Gene3D" id="3.40.50.1360">
    <property type="match status" value="1"/>
</dbReference>
<dbReference type="InterPro" id="IPR039104">
    <property type="entry name" value="6PGL"/>
</dbReference>
<dbReference type="FunFam" id="3.40.50.1360:FF:000005">
    <property type="entry name" value="6-phosphogluconolactonase"/>
    <property type="match status" value="1"/>
</dbReference>
<dbReference type="AlphaFoldDB" id="A0AAJ5YZJ7"/>
<gene>
    <name evidence="8" type="primary">SOL1</name>
    <name evidence="8" type="ORF">MARU1_001376</name>
</gene>
<evidence type="ECO:0000256" key="3">
    <source>
        <dbReference type="ARBA" id="ARBA00010662"/>
    </source>
</evidence>
<dbReference type="NCBIfam" id="TIGR01198">
    <property type="entry name" value="pgl"/>
    <property type="match status" value="1"/>
</dbReference>
<dbReference type="Proteomes" id="UP001217582">
    <property type="component" value="Chromosome 2"/>
</dbReference>
<proteinExistence type="inferred from homology"/>
<organism evidence="8 9">
    <name type="scientific">Malassezia arunalokei</name>
    <dbReference type="NCBI Taxonomy" id="1514897"/>
    <lineage>
        <taxon>Eukaryota</taxon>
        <taxon>Fungi</taxon>
        <taxon>Dikarya</taxon>
        <taxon>Basidiomycota</taxon>
        <taxon>Ustilaginomycotina</taxon>
        <taxon>Malasseziomycetes</taxon>
        <taxon>Malasseziales</taxon>
        <taxon>Malasseziaceae</taxon>
        <taxon>Malassezia</taxon>
    </lineage>
</organism>
<evidence type="ECO:0000256" key="6">
    <source>
        <dbReference type="RuleBase" id="RU365095"/>
    </source>
</evidence>
<dbReference type="InterPro" id="IPR037171">
    <property type="entry name" value="NagB/RpiA_transferase-like"/>
</dbReference>
<evidence type="ECO:0000256" key="5">
    <source>
        <dbReference type="ARBA" id="ARBA00022801"/>
    </source>
</evidence>
<dbReference type="Pfam" id="PF01182">
    <property type="entry name" value="Glucosamine_iso"/>
    <property type="match status" value="1"/>
</dbReference>
<accession>A0AAJ5YZJ7</accession>
<dbReference type="PANTHER" id="PTHR11054">
    <property type="entry name" value="6-PHOSPHOGLUCONOLACTONASE"/>
    <property type="match status" value="1"/>
</dbReference>
<dbReference type="EMBL" id="CP119917">
    <property type="protein sequence ID" value="WFD15358.1"/>
    <property type="molecule type" value="Genomic_DNA"/>
</dbReference>